<protein>
    <recommendedName>
        <fullName evidence="2">Ecp2 effector protein-like domain-containing protein</fullName>
    </recommendedName>
</protein>
<keyword evidence="1" id="KW-0472">Membrane</keyword>
<feature type="transmembrane region" description="Helical" evidence="1">
    <location>
        <begin position="12"/>
        <end position="38"/>
    </location>
</feature>
<sequence>MARFGGTMARCGEIIIGIVVVLLGCGVIAGPIAAIVVVCNRHPNYGICLPSRKCTYFHTYSRTVGISDDDSASSLRPRDGVLSTAGAQSDFNATFHAENITMSMCQHPAINDGNLPSPAFYRDCNALQNKLRNQTGFWETSGWAAAVGDQKEILLQAESCVVTLDRPDEGTEFVLIGNEDVVAWIDLSMAYWSFPAQDGEMVLSAEGQTSCAGATLGFKVSGTA</sequence>
<comment type="caution">
    <text evidence="3">The sequence shown here is derived from an EMBL/GenBank/DDBJ whole genome shotgun (WGS) entry which is preliminary data.</text>
</comment>
<dbReference type="InterPro" id="IPR029226">
    <property type="entry name" value="Ecp2-like"/>
</dbReference>
<keyword evidence="4" id="KW-1185">Reference proteome</keyword>
<dbReference type="AlphaFoldDB" id="A0AAW0QG82"/>
<dbReference type="Proteomes" id="UP001392437">
    <property type="component" value="Unassembled WGS sequence"/>
</dbReference>
<keyword evidence="1" id="KW-0812">Transmembrane</keyword>
<evidence type="ECO:0000313" key="3">
    <source>
        <dbReference type="EMBL" id="KAK8101645.1"/>
    </source>
</evidence>
<reference evidence="3 4" key="1">
    <citation type="submission" date="2023-01" db="EMBL/GenBank/DDBJ databases">
        <title>Analysis of 21 Apiospora genomes using comparative genomics revels a genus with tremendous synthesis potential of carbohydrate active enzymes and secondary metabolites.</title>
        <authorList>
            <person name="Sorensen T."/>
        </authorList>
    </citation>
    <scope>NUCLEOTIDE SEQUENCE [LARGE SCALE GENOMIC DNA]</scope>
    <source>
        <strain evidence="3 4">CBS 117206</strain>
    </source>
</reference>
<dbReference type="EMBL" id="JAQQWP010000009">
    <property type="protein sequence ID" value="KAK8101645.1"/>
    <property type="molecule type" value="Genomic_DNA"/>
</dbReference>
<evidence type="ECO:0000256" key="1">
    <source>
        <dbReference type="SAM" id="Phobius"/>
    </source>
</evidence>
<proteinExistence type="predicted"/>
<gene>
    <name evidence="3" type="ORF">PG999_012019</name>
</gene>
<feature type="domain" description="Ecp2 effector protein-like" evidence="2">
    <location>
        <begin position="105"/>
        <end position="211"/>
    </location>
</feature>
<organism evidence="3 4">
    <name type="scientific">Apiospora kogelbergensis</name>
    <dbReference type="NCBI Taxonomy" id="1337665"/>
    <lineage>
        <taxon>Eukaryota</taxon>
        <taxon>Fungi</taxon>
        <taxon>Dikarya</taxon>
        <taxon>Ascomycota</taxon>
        <taxon>Pezizomycotina</taxon>
        <taxon>Sordariomycetes</taxon>
        <taxon>Xylariomycetidae</taxon>
        <taxon>Amphisphaeriales</taxon>
        <taxon>Apiosporaceae</taxon>
        <taxon>Apiospora</taxon>
    </lineage>
</organism>
<keyword evidence="1" id="KW-1133">Transmembrane helix</keyword>
<dbReference type="Pfam" id="PF14856">
    <property type="entry name" value="Hce2"/>
    <property type="match status" value="1"/>
</dbReference>
<accession>A0AAW0QG82</accession>
<evidence type="ECO:0000313" key="4">
    <source>
        <dbReference type="Proteomes" id="UP001392437"/>
    </source>
</evidence>
<name>A0AAW0QG82_9PEZI</name>
<evidence type="ECO:0000259" key="2">
    <source>
        <dbReference type="Pfam" id="PF14856"/>
    </source>
</evidence>
<dbReference type="PROSITE" id="PS51257">
    <property type="entry name" value="PROKAR_LIPOPROTEIN"/>
    <property type="match status" value="1"/>
</dbReference>